<dbReference type="InterPro" id="IPR011335">
    <property type="entry name" value="Restrct_endonuc-II-like"/>
</dbReference>
<name>A0A1G2BX37_9BACT</name>
<dbReference type="Pfam" id="PF14511">
    <property type="entry name" value="RE_EcoO109I"/>
    <property type="match status" value="1"/>
</dbReference>
<evidence type="ECO:0000259" key="1">
    <source>
        <dbReference type="Pfam" id="PF14511"/>
    </source>
</evidence>
<dbReference type="InterPro" id="IPR032793">
    <property type="entry name" value="RE_EcoO109IR"/>
</dbReference>
<accession>A0A1G2BX37</accession>
<organism evidence="2 3">
    <name type="scientific">Candidatus Komeilibacteria bacterium RIFCSPLOWO2_02_FULL_48_11</name>
    <dbReference type="NCBI Taxonomy" id="1798553"/>
    <lineage>
        <taxon>Bacteria</taxon>
        <taxon>Candidatus Komeiliibacteriota</taxon>
    </lineage>
</organism>
<dbReference type="AlphaFoldDB" id="A0A1G2BX37"/>
<gene>
    <name evidence="2" type="ORF">A3H70_05525</name>
</gene>
<reference evidence="2 3" key="1">
    <citation type="journal article" date="2016" name="Nat. Commun.">
        <title>Thousands of microbial genomes shed light on interconnected biogeochemical processes in an aquifer system.</title>
        <authorList>
            <person name="Anantharaman K."/>
            <person name="Brown C.T."/>
            <person name="Hug L.A."/>
            <person name="Sharon I."/>
            <person name="Castelle C.J."/>
            <person name="Probst A.J."/>
            <person name="Thomas B.C."/>
            <person name="Singh A."/>
            <person name="Wilkins M.J."/>
            <person name="Karaoz U."/>
            <person name="Brodie E.L."/>
            <person name="Williams K.H."/>
            <person name="Hubbard S.S."/>
            <person name="Banfield J.F."/>
        </authorList>
    </citation>
    <scope>NUCLEOTIDE SEQUENCE [LARGE SCALE GENOMIC DNA]</scope>
</reference>
<evidence type="ECO:0000313" key="2">
    <source>
        <dbReference type="EMBL" id="OGY93069.1"/>
    </source>
</evidence>
<proteinExistence type="predicted"/>
<evidence type="ECO:0000313" key="3">
    <source>
        <dbReference type="Proteomes" id="UP000178109"/>
    </source>
</evidence>
<sequence>MKKINYSKLNKFITSDVVKPFYDKRIEKLTKTKLGAIVNRKNPYLFKAKNIQTAGDFAKDILDAFLSSQEETIFGDLLENLAIYVNKNIFNGHKAEEGKFKSVDLIFKRDNKLYIVGIKSGPNWGNSDQVSTMRKNFKKAREILKNESERREIIAVNGCMYGRDNAPLKKHKKDSELNYLKLCGQKFWEFVSGDKELYKKLIKPLDKEVKKRDDTFKELYAKKINEMTKDIIDLFHTKNSLDWNKIIEYVSKEK</sequence>
<dbReference type="EMBL" id="MHKO01000006">
    <property type="protein sequence ID" value="OGY93069.1"/>
    <property type="molecule type" value="Genomic_DNA"/>
</dbReference>
<dbReference type="STRING" id="1798553.A3H70_05525"/>
<dbReference type="Proteomes" id="UP000178109">
    <property type="component" value="Unassembled WGS sequence"/>
</dbReference>
<dbReference type="CDD" id="cd22345">
    <property type="entry name" value="PDDEXK_nuclease"/>
    <property type="match status" value="1"/>
</dbReference>
<dbReference type="SUPFAM" id="SSF52980">
    <property type="entry name" value="Restriction endonuclease-like"/>
    <property type="match status" value="1"/>
</dbReference>
<comment type="caution">
    <text evidence="2">The sequence shown here is derived from an EMBL/GenBank/DDBJ whole genome shotgun (WGS) entry which is preliminary data.</text>
</comment>
<protein>
    <recommendedName>
        <fullName evidence="1">Type II restriction endonuclease EcoO109IR domain-containing protein</fullName>
    </recommendedName>
</protein>
<feature type="domain" description="Type II restriction endonuclease EcoO109IR" evidence="1">
    <location>
        <begin position="9"/>
        <end position="213"/>
    </location>
</feature>